<dbReference type="EMBL" id="CTRI01000006">
    <property type="protein sequence ID" value="CQR30238.1"/>
    <property type="molecule type" value="Genomic_DNA"/>
</dbReference>
<evidence type="ECO:0000256" key="3">
    <source>
        <dbReference type="ARBA" id="ARBA00022840"/>
    </source>
</evidence>
<dbReference type="SUPFAM" id="SSF52540">
    <property type="entry name" value="P-loop containing nucleoside triphosphate hydrolases"/>
    <property type="match status" value="2"/>
</dbReference>
<dbReference type="Gene3D" id="3.40.50.300">
    <property type="entry name" value="P-loop containing nucleotide triphosphate hydrolases"/>
    <property type="match status" value="2"/>
</dbReference>
<dbReference type="InterPro" id="IPR027417">
    <property type="entry name" value="P-loop_NTPase"/>
</dbReference>
<reference evidence="5" key="3">
    <citation type="submission" date="2010-07" db="EMBL/GenBank/DDBJ databases">
        <authorList>
            <person name="Genoscope - CEA"/>
        </authorList>
    </citation>
    <scope>NUCLEOTIDE SEQUENCE</scope>
    <source>
        <strain evidence="5">3As</strain>
    </source>
</reference>
<dbReference type="SMART" id="SM00382">
    <property type="entry name" value="AAA"/>
    <property type="match status" value="2"/>
</dbReference>
<dbReference type="GO" id="GO:0016887">
    <property type="term" value="F:ATP hydrolysis activity"/>
    <property type="evidence" value="ECO:0007669"/>
    <property type="project" value="InterPro"/>
</dbReference>
<dbReference type="eggNOG" id="COG0464">
    <property type="taxonomic scope" value="Bacteria"/>
</dbReference>
<dbReference type="EMBL" id="FP475956">
    <property type="protein sequence ID" value="CAZ87220.1"/>
    <property type="molecule type" value="Genomic_DNA"/>
</dbReference>
<evidence type="ECO:0000313" key="8">
    <source>
        <dbReference type="Proteomes" id="UP000078599"/>
    </source>
</evidence>
<keyword evidence="3" id="KW-0067">ATP-binding</keyword>
<feature type="domain" description="AAA+ ATPase" evidence="4">
    <location>
        <begin position="77"/>
        <end position="214"/>
    </location>
</feature>
<evidence type="ECO:0000313" key="5">
    <source>
        <dbReference type="EMBL" id="CAZ87220.1"/>
    </source>
</evidence>
<dbReference type="RefSeq" id="WP_013104599.1">
    <property type="nucleotide sequence ID" value="NC_014145.1"/>
</dbReference>
<dbReference type="AlphaFoldDB" id="D6CRH9"/>
<dbReference type="Proteomes" id="UP000078599">
    <property type="component" value="Unassembled WGS sequence"/>
</dbReference>
<dbReference type="GO" id="GO:0005524">
    <property type="term" value="F:ATP binding"/>
    <property type="evidence" value="ECO:0007669"/>
    <property type="project" value="UniProtKB-KW"/>
</dbReference>
<dbReference type="InterPro" id="IPR050221">
    <property type="entry name" value="26S_Proteasome_ATPase"/>
</dbReference>
<reference evidence="6 8" key="4">
    <citation type="submission" date="2015-03" db="EMBL/GenBank/DDBJ databases">
        <authorList>
            <person name="Regsiter A."/>
            <person name="william w."/>
        </authorList>
    </citation>
    <scope>NUCLEOTIDE SEQUENCE [LARGE SCALE GENOMIC DNA]</scope>
    <source>
        <strain evidence="6 8">CB1</strain>
    </source>
</reference>
<keyword evidence="2" id="KW-0547">Nucleotide-binding</keyword>
<proteinExistence type="inferred from homology"/>
<comment type="similarity">
    <text evidence="1">Belongs to the AAA ATPase family.</text>
</comment>
<dbReference type="OrthoDB" id="9802352at2"/>
<name>D6CRH9_THIA3</name>
<dbReference type="PANTHER" id="PTHR23073">
    <property type="entry name" value="26S PROTEASOME REGULATORY SUBUNIT"/>
    <property type="match status" value="1"/>
</dbReference>
<reference evidence="7" key="2">
    <citation type="journal article" date="2010" name="PLoS Genet.">
        <title>Structure, function, and evolution of the Thiomonas spp. genome.</title>
        <authorList>
            <person name="Arsene-Ploetze F."/>
            <person name="Koechler S."/>
            <person name="Marchal M."/>
            <person name="Coppee J.Y."/>
            <person name="Chandler M."/>
            <person name="Bonnefoy V."/>
            <person name="Brochier-Armanet C."/>
            <person name="Barakat M."/>
            <person name="Barbe V."/>
            <person name="Battaglia-Brunet F."/>
            <person name="Bruneel O."/>
            <person name="Bryan C.G."/>
            <person name="Cleiss-Arnold J."/>
            <person name="Cruveiller S."/>
            <person name="Erhardt M."/>
            <person name="Heinrich-Salmeron A."/>
            <person name="Hommais F."/>
            <person name="Joulian C."/>
            <person name="Krin E."/>
            <person name="Lieutaud A."/>
            <person name="Lievremont D."/>
            <person name="Michel C."/>
            <person name="Muller D."/>
            <person name="Ortet P."/>
            <person name="Proux C."/>
            <person name="Siguier P."/>
            <person name="Roche D."/>
            <person name="Rouy Z."/>
            <person name="Salvignol G."/>
            <person name="Slyemi D."/>
            <person name="Talla E."/>
            <person name="Weiss S."/>
            <person name="Weissenbach J."/>
            <person name="Medigue C."/>
            <person name="Bertin P.N."/>
        </authorList>
    </citation>
    <scope>NUCLEOTIDE SEQUENCE [LARGE SCALE GENOMIC DNA]</scope>
    <source>
        <strain evidence="7">DSM 22701 / CIP 110005 / 3As</strain>
    </source>
</reference>
<dbReference type="CDD" id="cd19481">
    <property type="entry name" value="RecA-like_protease"/>
    <property type="match status" value="1"/>
</dbReference>
<dbReference type="Proteomes" id="UP000002372">
    <property type="component" value="Chromosome"/>
</dbReference>
<keyword evidence="8" id="KW-1185">Reference proteome</keyword>
<dbReference type="HOGENOM" id="CLU_047128_0_0_4"/>
<evidence type="ECO:0000256" key="2">
    <source>
        <dbReference type="ARBA" id="ARBA00022741"/>
    </source>
</evidence>
<dbReference type="KEGG" id="thi:THI_0477"/>
<protein>
    <submittedName>
        <fullName evidence="5">ATPase</fullName>
    </submittedName>
</protein>
<dbReference type="InterPro" id="IPR003959">
    <property type="entry name" value="ATPase_AAA_core"/>
</dbReference>
<accession>D6CRH9</accession>
<evidence type="ECO:0000313" key="7">
    <source>
        <dbReference type="Proteomes" id="UP000002372"/>
    </source>
</evidence>
<sequence>MTLDRDGSRDLMGAFDLLSRDFALAMMRADVDLFDLLRSRVSVSARPTLSLADYAHLGGQVDLIRRYLAKARAQKKSGVNILAYGPPGTGKTELARALGAALDVTLFEVNTVDSDDDPIRGTERLNAFRAAQRFLRAQNAVILFDEVDDVFESDGAGLARLLGAQVFHNKHKGAIVKILESNPVPTIWLTNDVRALDPAFIRRFDWVLEMPVPPRSVRERLIATHCDMLADAQARQRLAESEHLAPAVLTRAAAVVGTLKDALDPKSASDTLVQIVDGTLRAQGHRALRSQGAQPCPEAYDLACVHADTDLDSLVEGLSGTGGARLLLHGLPGTGKTAFAHHLAQRLDKPLLVRRASDLLSKWVGETERQIARAFAQAQEDDAVLLIDEVDSFLQDRSRARASWEVSQVNELLTQMESFDGVLIATTNLLEGIDPAALRRFDLKVRFEALRAEQAWELLCRHCTLASLAEPHSGLRAAIAHLAGRVTPGDFAAVARRSRFQKFSDAGDWVTALQGECEHKPKTSVPIGFVTALVKRA</sequence>
<reference key="1">
    <citation type="submission" date="2009-07" db="EMBL/GenBank/DDBJ databases">
        <authorList>
            <person name="Genoscope - CEA"/>
        </authorList>
    </citation>
    <scope>NUCLEOTIDE SEQUENCE</scope>
    <source>
        <strain>3As</strain>
    </source>
</reference>
<evidence type="ECO:0000256" key="1">
    <source>
        <dbReference type="ARBA" id="ARBA00006914"/>
    </source>
</evidence>
<evidence type="ECO:0000259" key="4">
    <source>
        <dbReference type="SMART" id="SM00382"/>
    </source>
</evidence>
<dbReference type="InterPro" id="IPR003593">
    <property type="entry name" value="AAA+_ATPase"/>
</dbReference>
<evidence type="ECO:0000313" key="6">
    <source>
        <dbReference type="EMBL" id="CQR30238.1"/>
    </source>
</evidence>
<gene>
    <name evidence="5" type="ordered locus">THI_0477</name>
    <name evidence="6" type="ORF">THICB1_140038</name>
</gene>
<dbReference type="Pfam" id="PF00004">
    <property type="entry name" value="AAA"/>
    <property type="match status" value="2"/>
</dbReference>
<organism evidence="5 7">
    <name type="scientific">Thiomonas arsenitoxydans (strain DSM 22701 / CIP 110005 / 3As)</name>
    <dbReference type="NCBI Taxonomy" id="426114"/>
    <lineage>
        <taxon>Bacteria</taxon>
        <taxon>Pseudomonadati</taxon>
        <taxon>Pseudomonadota</taxon>
        <taxon>Betaproteobacteria</taxon>
        <taxon>Burkholderiales</taxon>
        <taxon>Thiomonas</taxon>
    </lineage>
</organism>
<feature type="domain" description="AAA+ ATPase" evidence="4">
    <location>
        <begin position="322"/>
        <end position="451"/>
    </location>
</feature>